<name>A0AAE9Z704_9GAMM</name>
<evidence type="ECO:0000313" key="3">
    <source>
        <dbReference type="Proteomes" id="UP000032352"/>
    </source>
</evidence>
<gene>
    <name evidence="2" type="ORF">SG34_010540</name>
</gene>
<dbReference type="Pfam" id="PF04233">
    <property type="entry name" value="Phage_Mu_F"/>
    <property type="match status" value="1"/>
</dbReference>
<accession>A0AAE9Z704</accession>
<proteinExistence type="predicted"/>
<feature type="domain" description="Phage head morphogenesis" evidence="1">
    <location>
        <begin position="55"/>
        <end position="166"/>
    </location>
</feature>
<dbReference type="Proteomes" id="UP000032352">
    <property type="component" value="Chromosome"/>
</dbReference>
<dbReference type="KEGG" id="tvd:SG34_010540"/>
<evidence type="ECO:0000259" key="1">
    <source>
        <dbReference type="Pfam" id="PF04233"/>
    </source>
</evidence>
<organism evidence="2 3">
    <name type="scientific">Thalassomonas viridans</name>
    <dbReference type="NCBI Taxonomy" id="137584"/>
    <lineage>
        <taxon>Bacteria</taxon>
        <taxon>Pseudomonadati</taxon>
        <taxon>Pseudomonadota</taxon>
        <taxon>Gammaproteobacteria</taxon>
        <taxon>Alteromonadales</taxon>
        <taxon>Colwelliaceae</taxon>
        <taxon>Thalassomonas</taxon>
    </lineage>
</organism>
<dbReference type="RefSeq" id="WP_053047128.1">
    <property type="nucleotide sequence ID" value="NZ_CP059733.1"/>
</dbReference>
<dbReference type="InterPro" id="IPR006528">
    <property type="entry name" value="Phage_head_morphogenesis_dom"/>
</dbReference>
<dbReference type="AlphaFoldDB" id="A0AAE9Z704"/>
<evidence type="ECO:0000313" key="2">
    <source>
        <dbReference type="EMBL" id="WDE07284.1"/>
    </source>
</evidence>
<protein>
    <recommendedName>
        <fullName evidence="1">Phage head morphogenesis domain-containing protein</fullName>
    </recommendedName>
</protein>
<dbReference type="EMBL" id="CP059733">
    <property type="protein sequence ID" value="WDE07284.1"/>
    <property type="molecule type" value="Genomic_DNA"/>
</dbReference>
<keyword evidence="3" id="KW-1185">Reference proteome</keyword>
<reference evidence="2 3" key="2">
    <citation type="journal article" date="2022" name="Mar. Drugs">
        <title>Bioassay-Guided Fractionation Leads to the Detection of Cholic Acid Generated by the Rare Thalassomonas sp.</title>
        <authorList>
            <person name="Pheiffer F."/>
            <person name="Schneider Y.K."/>
            <person name="Hansen E.H."/>
            <person name="Andersen J.H."/>
            <person name="Isaksson J."/>
            <person name="Busche T."/>
            <person name="R C."/>
            <person name="Kalinowski J."/>
            <person name="Zyl L.V."/>
            <person name="Trindade M."/>
        </authorList>
    </citation>
    <scope>NUCLEOTIDE SEQUENCE [LARGE SCALE GENOMIC DNA]</scope>
    <source>
        <strain evidence="2 3">XOM25</strain>
    </source>
</reference>
<reference evidence="2 3" key="1">
    <citation type="journal article" date="2015" name="Genome Announc.">
        <title>Draft Genome Sequences of Marine Isolates of Thalassomonas viridans and Thalassomonas actiniarum.</title>
        <authorList>
            <person name="Olonade I."/>
            <person name="van Zyl L.J."/>
            <person name="Trindade M."/>
        </authorList>
    </citation>
    <scope>NUCLEOTIDE SEQUENCE [LARGE SCALE GENOMIC DNA]</scope>
    <source>
        <strain evidence="2 3">XOM25</strain>
    </source>
</reference>
<sequence>MADEARYGSLPFAEAIEFFKEKLNVPSERWADIWRDGHNNAFMIAGAMKDDLLNDFRQAVDSAISEGKSLTWFKKEFKNIVAGHGWEHTGKASWRASVIYDTNIRQSYNAGRYEQLQHFEYWQYQHGDSKWPRELHLSWHNLILKKDHPWWQTHFPQNGWGCKCKVRGRSQRYMDRKGLSPGRAPNDGFREWTDKATGEVHQVPKGIDPGFDYAPSPGEQIRQLKKFIKSKKQGDQ</sequence>